<proteinExistence type="predicted"/>
<dbReference type="EMBL" id="JAQQWL010000001">
    <property type="protein sequence ID" value="KAK8091163.1"/>
    <property type="molecule type" value="Genomic_DNA"/>
</dbReference>
<evidence type="ECO:0000313" key="3">
    <source>
        <dbReference type="Proteomes" id="UP001480595"/>
    </source>
</evidence>
<gene>
    <name evidence="2" type="ORF">PG994_000668</name>
</gene>
<comment type="caution">
    <text evidence="2">The sequence shown here is derived from an EMBL/GenBank/DDBJ whole genome shotgun (WGS) entry which is preliminary data.</text>
</comment>
<name>A0ABR1X6V4_9PEZI</name>
<sequence length="295" mass="31415">MPGRRNGKRTTPDPELSSRQCLHFICSEVFGEPFLHPRDHVLPVIPPSLSDLDLGLYFRSRRRGRQRLLQGQVGRPPPQDLQIPLDRRQPLPFIPDTLLALLARRARAEELLVRRGHAVRAAQAFGVGAGGVHGAPEQRGSPGLGQERIEIGVASSLFLRGLPSSSFASVSSHIPAAADPPSSATGRPGSPSRTAPQSPSAGGPPALAPSRPEQLPARRPRLVGRRFGQGDACLVLLYVPVEAVEYILIRLRLAKGLIGVGLGARRGVAALQGHLERVAVEGGAGPAVLLVQRGQ</sequence>
<keyword evidence="3" id="KW-1185">Reference proteome</keyword>
<protein>
    <submittedName>
        <fullName evidence="2">Uncharacterized protein</fullName>
    </submittedName>
</protein>
<dbReference type="RefSeq" id="XP_066722709.1">
    <property type="nucleotide sequence ID" value="XM_066852077.1"/>
</dbReference>
<organism evidence="2 3">
    <name type="scientific">Apiospora phragmitis</name>
    <dbReference type="NCBI Taxonomy" id="2905665"/>
    <lineage>
        <taxon>Eukaryota</taxon>
        <taxon>Fungi</taxon>
        <taxon>Dikarya</taxon>
        <taxon>Ascomycota</taxon>
        <taxon>Pezizomycotina</taxon>
        <taxon>Sordariomycetes</taxon>
        <taxon>Xylariomycetidae</taxon>
        <taxon>Amphisphaeriales</taxon>
        <taxon>Apiosporaceae</taxon>
        <taxon>Apiospora</taxon>
    </lineage>
</organism>
<evidence type="ECO:0000256" key="1">
    <source>
        <dbReference type="SAM" id="MobiDB-lite"/>
    </source>
</evidence>
<evidence type="ECO:0000313" key="2">
    <source>
        <dbReference type="EMBL" id="KAK8091163.1"/>
    </source>
</evidence>
<dbReference type="Proteomes" id="UP001480595">
    <property type="component" value="Unassembled WGS sequence"/>
</dbReference>
<accession>A0ABR1X6V4</accession>
<feature type="region of interest" description="Disordered" evidence="1">
    <location>
        <begin position="172"/>
        <end position="217"/>
    </location>
</feature>
<feature type="compositionally biased region" description="Low complexity" evidence="1">
    <location>
        <begin position="195"/>
        <end position="212"/>
    </location>
</feature>
<reference evidence="2 3" key="1">
    <citation type="submission" date="2023-01" db="EMBL/GenBank/DDBJ databases">
        <title>Analysis of 21 Apiospora genomes using comparative genomics revels a genus with tremendous synthesis potential of carbohydrate active enzymes and secondary metabolites.</title>
        <authorList>
            <person name="Sorensen T."/>
        </authorList>
    </citation>
    <scope>NUCLEOTIDE SEQUENCE [LARGE SCALE GENOMIC DNA]</scope>
    <source>
        <strain evidence="2 3">CBS 135458</strain>
    </source>
</reference>
<dbReference type="GeneID" id="92085140"/>